<dbReference type="VEuPathDB" id="TriTrypDB:TcCLB.509693.200"/>
<proteinExistence type="predicted"/>
<comment type="caution">
    <text evidence="2">The sequence shown here is derived from an EMBL/GenBank/DDBJ whole genome shotgun (WGS) entry which is preliminary data.</text>
</comment>
<dbReference type="AlphaFoldDB" id="A0A2V2UQ61"/>
<dbReference type="VEuPathDB" id="TriTrypDB:TcBrA4_0046360"/>
<reference evidence="2 4" key="1">
    <citation type="journal article" date="2018" name="Microb. Genom.">
        <title>Expanding an expanded genome: long-read sequencing of Trypanosoma cruzi.</title>
        <authorList>
            <person name="Berna L."/>
            <person name="Rodriguez M."/>
            <person name="Chiribao M.L."/>
            <person name="Parodi-Talice A."/>
            <person name="Pita S."/>
            <person name="Rijo G."/>
            <person name="Alvarez-Valin F."/>
            <person name="Robello C."/>
        </authorList>
    </citation>
    <scope>NUCLEOTIDE SEQUENCE [LARGE SCALE GENOMIC DNA]</scope>
    <source>
        <strain evidence="2 4">Dm28c</strain>
    </source>
</reference>
<feature type="transmembrane region" description="Helical" evidence="1">
    <location>
        <begin position="107"/>
        <end position="129"/>
    </location>
</feature>
<keyword evidence="1" id="KW-1133">Transmembrane helix</keyword>
<dbReference type="VEuPathDB" id="TriTrypDB:TcCLB.509967.10"/>
<dbReference type="VEuPathDB" id="TriTrypDB:TcCL_NonESM03997"/>
<evidence type="ECO:0000313" key="4">
    <source>
        <dbReference type="Proteomes" id="UP000246121"/>
    </source>
</evidence>
<keyword evidence="1" id="KW-0812">Transmembrane</keyword>
<sequence length="175" mass="20331">MNSEGRRKGRGEEDGDVVRLKYRMPRMTFAPMFLLFFLLNYLAWFTTVNEAGTDLVMSPYVATLKARKAHALRNEEYPFDMQLFFEDVVLRNLFRLSQLFGGMKGVRLIWCFAWLVHCMELGIAFRICFSCRTRTAVFAVYCLFTVAGGLTQLLPLIEARDAYLSLLQKKKNKKE</sequence>
<dbReference type="VEuPathDB" id="TriTrypDB:TcG_06907"/>
<protein>
    <submittedName>
        <fullName evidence="2">Uncharacterized protein</fullName>
    </submittedName>
</protein>
<evidence type="ECO:0000313" key="3">
    <source>
        <dbReference type="EMBL" id="PWU87067.1"/>
    </source>
</evidence>
<evidence type="ECO:0000313" key="2">
    <source>
        <dbReference type="EMBL" id="PWU85336.1"/>
    </source>
</evidence>
<dbReference type="EMBL" id="PRFA01000168">
    <property type="protein sequence ID" value="PWU85336.1"/>
    <property type="molecule type" value="Genomic_DNA"/>
</dbReference>
<name>A0A2V2UQ61_TRYCR</name>
<dbReference type="EMBL" id="PRFA01000102">
    <property type="protein sequence ID" value="PWU87067.1"/>
    <property type="molecule type" value="Genomic_DNA"/>
</dbReference>
<dbReference type="VEuPathDB" id="TriTrypDB:C3747_7g341"/>
<gene>
    <name evidence="3" type="ORF">C4B63_102g56</name>
    <name evidence="2" type="ORF">C4B63_168g14</name>
</gene>
<dbReference type="Proteomes" id="UP000246121">
    <property type="component" value="Unassembled WGS sequence"/>
</dbReference>
<dbReference type="VEuPathDB" id="TriTrypDB:TcYC6_0023720"/>
<dbReference type="VEuPathDB" id="TriTrypDB:BCY84_11456"/>
<dbReference type="VEuPathDB" id="TriTrypDB:C4B63_102g56"/>
<feature type="transmembrane region" description="Helical" evidence="1">
    <location>
        <begin position="29"/>
        <end position="47"/>
    </location>
</feature>
<keyword evidence="1" id="KW-0472">Membrane</keyword>
<accession>A0A2V2UQ61</accession>
<organism evidence="2 4">
    <name type="scientific">Trypanosoma cruzi</name>
    <dbReference type="NCBI Taxonomy" id="5693"/>
    <lineage>
        <taxon>Eukaryota</taxon>
        <taxon>Discoba</taxon>
        <taxon>Euglenozoa</taxon>
        <taxon>Kinetoplastea</taxon>
        <taxon>Metakinetoplastina</taxon>
        <taxon>Trypanosomatida</taxon>
        <taxon>Trypanosomatidae</taxon>
        <taxon>Trypanosoma</taxon>
        <taxon>Schizotrypanum</taxon>
    </lineage>
</organism>
<dbReference type="VEuPathDB" id="TriTrypDB:C4B63_168g14"/>
<feature type="transmembrane region" description="Helical" evidence="1">
    <location>
        <begin position="136"/>
        <end position="157"/>
    </location>
</feature>
<evidence type="ECO:0000256" key="1">
    <source>
        <dbReference type="SAM" id="Phobius"/>
    </source>
</evidence>